<dbReference type="PROSITE" id="PS50995">
    <property type="entry name" value="HTH_MARR_2"/>
    <property type="match status" value="1"/>
</dbReference>
<keyword evidence="1" id="KW-0805">Transcription regulation</keyword>
<name>A0A6J4PVB0_9ACTN</name>
<dbReference type="SUPFAM" id="SSF46785">
    <property type="entry name" value="Winged helix' DNA-binding domain"/>
    <property type="match status" value="1"/>
</dbReference>
<dbReference type="Pfam" id="PF01047">
    <property type="entry name" value="MarR"/>
    <property type="match status" value="1"/>
</dbReference>
<evidence type="ECO:0000256" key="3">
    <source>
        <dbReference type="ARBA" id="ARBA00023163"/>
    </source>
</evidence>
<keyword evidence="2" id="KW-0238">DNA-binding</keyword>
<dbReference type="Gene3D" id="1.10.10.10">
    <property type="entry name" value="Winged helix-like DNA-binding domain superfamily/Winged helix DNA-binding domain"/>
    <property type="match status" value="1"/>
</dbReference>
<organism evidence="5">
    <name type="scientific">uncultured Quadrisphaera sp</name>
    <dbReference type="NCBI Taxonomy" id="904978"/>
    <lineage>
        <taxon>Bacteria</taxon>
        <taxon>Bacillati</taxon>
        <taxon>Actinomycetota</taxon>
        <taxon>Actinomycetes</taxon>
        <taxon>Kineosporiales</taxon>
        <taxon>Kineosporiaceae</taxon>
        <taxon>Quadrisphaera</taxon>
        <taxon>environmental samples</taxon>
    </lineage>
</organism>
<dbReference type="GO" id="GO:0003677">
    <property type="term" value="F:DNA binding"/>
    <property type="evidence" value="ECO:0007669"/>
    <property type="project" value="UniProtKB-KW"/>
</dbReference>
<dbReference type="PANTHER" id="PTHR33164:SF43">
    <property type="entry name" value="HTH-TYPE TRANSCRIPTIONAL REPRESSOR YETL"/>
    <property type="match status" value="1"/>
</dbReference>
<dbReference type="InterPro" id="IPR036388">
    <property type="entry name" value="WH-like_DNA-bd_sf"/>
</dbReference>
<dbReference type="EMBL" id="CADCUY010000466">
    <property type="protein sequence ID" value="CAA9425050.1"/>
    <property type="molecule type" value="Genomic_DNA"/>
</dbReference>
<keyword evidence="3" id="KW-0804">Transcription</keyword>
<dbReference type="PANTHER" id="PTHR33164">
    <property type="entry name" value="TRANSCRIPTIONAL REGULATOR, MARR FAMILY"/>
    <property type="match status" value="1"/>
</dbReference>
<dbReference type="InterPro" id="IPR039422">
    <property type="entry name" value="MarR/SlyA-like"/>
</dbReference>
<evidence type="ECO:0000259" key="4">
    <source>
        <dbReference type="PROSITE" id="PS50995"/>
    </source>
</evidence>
<dbReference type="GO" id="GO:0003700">
    <property type="term" value="F:DNA-binding transcription factor activity"/>
    <property type="evidence" value="ECO:0007669"/>
    <property type="project" value="InterPro"/>
</dbReference>
<protein>
    <recommendedName>
        <fullName evidence="4">HTH marR-type domain-containing protein</fullName>
    </recommendedName>
</protein>
<accession>A0A6J4PVB0</accession>
<gene>
    <name evidence="5" type="ORF">AVDCRST_MAG35-2254</name>
</gene>
<dbReference type="InterPro" id="IPR023187">
    <property type="entry name" value="Tscrpt_reg_MarR-type_CS"/>
</dbReference>
<dbReference type="InterPro" id="IPR000835">
    <property type="entry name" value="HTH_MarR-typ"/>
</dbReference>
<dbReference type="SMART" id="SM00347">
    <property type="entry name" value="HTH_MARR"/>
    <property type="match status" value="1"/>
</dbReference>
<dbReference type="PRINTS" id="PR00598">
    <property type="entry name" value="HTHMARR"/>
</dbReference>
<sequence>MTDERAVLRPPAAAAAATGPVSNAIIRVTRLHRARAQQLLRAVGLHPGQELLLMHLWEAGPQRQTQLMRVFDTDSGSMTRSVQRLERAGLVSREADPRDGRATRVQATEAGLRLREAVEGLWADLEAMTVAGMSDGQRTELLDRLAQAEQNLVAGRVTAD</sequence>
<feature type="domain" description="HTH marR-type" evidence="4">
    <location>
        <begin position="18"/>
        <end position="150"/>
    </location>
</feature>
<evidence type="ECO:0000256" key="2">
    <source>
        <dbReference type="ARBA" id="ARBA00023125"/>
    </source>
</evidence>
<dbReference type="GO" id="GO:0006950">
    <property type="term" value="P:response to stress"/>
    <property type="evidence" value="ECO:0007669"/>
    <property type="project" value="TreeGrafter"/>
</dbReference>
<dbReference type="PROSITE" id="PS01117">
    <property type="entry name" value="HTH_MARR_1"/>
    <property type="match status" value="1"/>
</dbReference>
<dbReference type="AlphaFoldDB" id="A0A6J4PVB0"/>
<proteinExistence type="predicted"/>
<dbReference type="InterPro" id="IPR036390">
    <property type="entry name" value="WH_DNA-bd_sf"/>
</dbReference>
<evidence type="ECO:0000256" key="1">
    <source>
        <dbReference type="ARBA" id="ARBA00023015"/>
    </source>
</evidence>
<reference evidence="5" key="1">
    <citation type="submission" date="2020-02" db="EMBL/GenBank/DDBJ databases">
        <authorList>
            <person name="Meier V. D."/>
        </authorList>
    </citation>
    <scope>NUCLEOTIDE SEQUENCE</scope>
    <source>
        <strain evidence="5">AVDCRST_MAG35</strain>
    </source>
</reference>
<evidence type="ECO:0000313" key="5">
    <source>
        <dbReference type="EMBL" id="CAA9425050.1"/>
    </source>
</evidence>